<proteinExistence type="predicted"/>
<organism evidence="1 2">
    <name type="scientific">Leptolyngbya boryana NIES-2135</name>
    <dbReference type="NCBI Taxonomy" id="1973484"/>
    <lineage>
        <taxon>Bacteria</taxon>
        <taxon>Bacillati</taxon>
        <taxon>Cyanobacteriota</taxon>
        <taxon>Cyanophyceae</taxon>
        <taxon>Leptolyngbyales</taxon>
        <taxon>Leptolyngbyaceae</taxon>
        <taxon>Leptolyngbya group</taxon>
        <taxon>Leptolyngbya</taxon>
    </lineage>
</organism>
<name>A0A1Z4JIC2_LEPBY</name>
<evidence type="ECO:0000313" key="2">
    <source>
        <dbReference type="Proteomes" id="UP000217895"/>
    </source>
</evidence>
<dbReference type="AlphaFoldDB" id="A0A1Z4JIC2"/>
<protein>
    <recommendedName>
        <fullName evidence="3">Sigma-70 family RNA polymerase sigma factor</fullName>
    </recommendedName>
</protein>
<evidence type="ECO:0008006" key="3">
    <source>
        <dbReference type="Google" id="ProtNLM"/>
    </source>
</evidence>
<gene>
    <name evidence="1" type="ORF">NIES2135_33460</name>
</gene>
<dbReference type="Gene3D" id="1.10.1740.10">
    <property type="match status" value="1"/>
</dbReference>
<evidence type="ECO:0000313" key="1">
    <source>
        <dbReference type="EMBL" id="BAY56512.1"/>
    </source>
</evidence>
<reference evidence="1 2" key="1">
    <citation type="submission" date="2017-06" db="EMBL/GenBank/DDBJ databases">
        <title>Genome sequencing of cyanobaciteial culture collection at National Institute for Environmental Studies (NIES).</title>
        <authorList>
            <person name="Hirose Y."/>
            <person name="Shimura Y."/>
            <person name="Fujisawa T."/>
            <person name="Nakamura Y."/>
            <person name="Kawachi M."/>
        </authorList>
    </citation>
    <scope>NUCLEOTIDE SEQUENCE [LARGE SCALE GENOMIC DNA]</scope>
    <source>
        <strain evidence="1 2">NIES-2135</strain>
    </source>
</reference>
<accession>A0A1Z4JIC2</accession>
<dbReference type="Proteomes" id="UP000217895">
    <property type="component" value="Chromosome"/>
</dbReference>
<keyword evidence="2" id="KW-1185">Reference proteome</keyword>
<sequence>MKAVAVPTFPEANHPIVKALFHHSDQELLTLFQRYPDSGQFFTALFCRYSPMVYALIQRSARSPVQAEYLLALIWRHVFHELAGVDLRVFSQSGSTFQTWLLAVTASGMNEAELPPVEEIHYDIRRVSPPFWCYLDRALEQLPPLTRLTIVMAQTFHWGETRIAAYLQAEGEQIDAEQVKAHLQAGYKALEKLLPDDIRTIYLGGNALDQESVSELEADFDPSLEEIEFF</sequence>
<dbReference type="EMBL" id="AP018203">
    <property type="protein sequence ID" value="BAY56512.1"/>
    <property type="molecule type" value="Genomic_DNA"/>
</dbReference>